<dbReference type="Proteomes" id="UP001178507">
    <property type="component" value="Unassembled WGS sequence"/>
</dbReference>
<dbReference type="EMBL" id="CAUJNA010000758">
    <property type="protein sequence ID" value="CAJ1380904.1"/>
    <property type="molecule type" value="Genomic_DNA"/>
</dbReference>
<protein>
    <submittedName>
        <fullName evidence="1">Uncharacterized protein</fullName>
    </submittedName>
</protein>
<reference evidence="1" key="1">
    <citation type="submission" date="2023-08" db="EMBL/GenBank/DDBJ databases">
        <authorList>
            <person name="Chen Y."/>
            <person name="Shah S."/>
            <person name="Dougan E. K."/>
            <person name="Thang M."/>
            <person name="Chan C."/>
        </authorList>
    </citation>
    <scope>NUCLEOTIDE SEQUENCE</scope>
</reference>
<sequence>MCGRRWLQNCRLTPTHPAHARAWLCSCLREDQLTEKQKLEAKMTNQTRLLQTSEHHAMRIAVEKVTGKLRDKEASSKQLISVRLEQVPQAEDLKEVTSLDEGEIESLAATIDPASATLRIRSGKKTVATPKNAEELRLRHRRIGFSWQFVATFRIFPDWIMGAQVAGPEI</sequence>
<dbReference type="AlphaFoldDB" id="A0AA36I4H6"/>
<keyword evidence="2" id="KW-1185">Reference proteome</keyword>
<gene>
    <name evidence="1" type="ORF">EVOR1521_LOCUS8735</name>
</gene>
<evidence type="ECO:0000313" key="1">
    <source>
        <dbReference type="EMBL" id="CAJ1380904.1"/>
    </source>
</evidence>
<name>A0AA36I4H6_9DINO</name>
<evidence type="ECO:0000313" key="2">
    <source>
        <dbReference type="Proteomes" id="UP001178507"/>
    </source>
</evidence>
<proteinExistence type="predicted"/>
<organism evidence="1 2">
    <name type="scientific">Effrenium voratum</name>
    <dbReference type="NCBI Taxonomy" id="2562239"/>
    <lineage>
        <taxon>Eukaryota</taxon>
        <taxon>Sar</taxon>
        <taxon>Alveolata</taxon>
        <taxon>Dinophyceae</taxon>
        <taxon>Suessiales</taxon>
        <taxon>Symbiodiniaceae</taxon>
        <taxon>Effrenium</taxon>
    </lineage>
</organism>
<accession>A0AA36I4H6</accession>
<comment type="caution">
    <text evidence="1">The sequence shown here is derived from an EMBL/GenBank/DDBJ whole genome shotgun (WGS) entry which is preliminary data.</text>
</comment>